<keyword evidence="3" id="KW-0804">Transcription</keyword>
<dbReference type="AlphaFoldDB" id="A0A5R8ZBH0"/>
<evidence type="ECO:0000256" key="2">
    <source>
        <dbReference type="ARBA" id="ARBA00023125"/>
    </source>
</evidence>
<dbReference type="EMBL" id="VAUO01000002">
    <property type="protein sequence ID" value="TLP63071.1"/>
    <property type="molecule type" value="Genomic_DNA"/>
</dbReference>
<dbReference type="InterPro" id="IPR011991">
    <property type="entry name" value="ArsR-like_HTH"/>
</dbReference>
<evidence type="ECO:0000313" key="5">
    <source>
        <dbReference type="EMBL" id="TLP63071.1"/>
    </source>
</evidence>
<dbReference type="PROSITE" id="PS50987">
    <property type="entry name" value="HTH_ARSR_2"/>
    <property type="match status" value="1"/>
</dbReference>
<dbReference type="PANTHER" id="PTHR33154">
    <property type="entry name" value="TRANSCRIPTIONAL REGULATOR, ARSR FAMILY"/>
    <property type="match status" value="1"/>
</dbReference>
<dbReference type="GO" id="GO:0003700">
    <property type="term" value="F:DNA-binding transcription factor activity"/>
    <property type="evidence" value="ECO:0007669"/>
    <property type="project" value="InterPro"/>
</dbReference>
<dbReference type="InterPro" id="IPR001845">
    <property type="entry name" value="HTH_ArsR_DNA-bd_dom"/>
</dbReference>
<dbReference type="Gene3D" id="1.10.10.10">
    <property type="entry name" value="Winged helix-like DNA-binding domain superfamily/Winged helix DNA-binding domain"/>
    <property type="match status" value="1"/>
</dbReference>
<dbReference type="OrthoDB" id="8565358at2"/>
<proteinExistence type="predicted"/>
<dbReference type="InterPro" id="IPR051081">
    <property type="entry name" value="HTH_MetalResp_TranReg"/>
</dbReference>
<protein>
    <submittedName>
        <fullName evidence="5">Helix-turn-helix transcriptional regulator</fullName>
    </submittedName>
</protein>
<keyword evidence="1" id="KW-0805">Transcription regulation</keyword>
<evidence type="ECO:0000259" key="4">
    <source>
        <dbReference type="PROSITE" id="PS50987"/>
    </source>
</evidence>
<evidence type="ECO:0000256" key="1">
    <source>
        <dbReference type="ARBA" id="ARBA00023015"/>
    </source>
</evidence>
<dbReference type="InterPro" id="IPR036390">
    <property type="entry name" value="WH_DNA-bd_sf"/>
</dbReference>
<dbReference type="CDD" id="cd00090">
    <property type="entry name" value="HTH_ARSR"/>
    <property type="match status" value="1"/>
</dbReference>
<dbReference type="InterPro" id="IPR036388">
    <property type="entry name" value="WH-like_DNA-bd_sf"/>
</dbReference>
<dbReference type="PRINTS" id="PR00778">
    <property type="entry name" value="HTHARSR"/>
</dbReference>
<keyword evidence="6" id="KW-1185">Reference proteome</keyword>
<keyword evidence="2" id="KW-0238">DNA-binding</keyword>
<comment type="caution">
    <text evidence="5">The sequence shown here is derived from an EMBL/GenBank/DDBJ whole genome shotgun (WGS) entry which is preliminary data.</text>
</comment>
<feature type="domain" description="HTH arsR-type" evidence="4">
    <location>
        <begin position="18"/>
        <end position="111"/>
    </location>
</feature>
<dbReference type="SUPFAM" id="SSF46785">
    <property type="entry name" value="Winged helix' DNA-binding domain"/>
    <property type="match status" value="1"/>
</dbReference>
<name>A0A5R8ZBH0_9PSED</name>
<evidence type="ECO:0000313" key="6">
    <source>
        <dbReference type="Proteomes" id="UP000309819"/>
    </source>
</evidence>
<dbReference type="SMART" id="SM00418">
    <property type="entry name" value="HTH_ARSR"/>
    <property type="match status" value="1"/>
</dbReference>
<dbReference type="RefSeq" id="WP_138218411.1">
    <property type="nucleotide sequence ID" value="NZ_VAUO01000002.1"/>
</dbReference>
<gene>
    <name evidence="5" type="ORF">FEM01_06160</name>
</gene>
<dbReference type="GO" id="GO:0003677">
    <property type="term" value="F:DNA binding"/>
    <property type="evidence" value="ECO:0007669"/>
    <property type="project" value="UniProtKB-KW"/>
</dbReference>
<sequence length="111" mass="12372">MAILETPVIMSAMRAYTHPSPDNLTLERLLYALSDPVRLEIVRHLAGTAEASCGELDGGRPKSSMSHHFRVLREAGLVYTRNVGTTHMNSLRSDILDERFPGLLACVLRQR</sequence>
<accession>A0A5R8ZBH0</accession>
<dbReference type="Proteomes" id="UP000309819">
    <property type="component" value="Unassembled WGS sequence"/>
</dbReference>
<dbReference type="Pfam" id="PF12840">
    <property type="entry name" value="HTH_20"/>
    <property type="match status" value="1"/>
</dbReference>
<evidence type="ECO:0000256" key="3">
    <source>
        <dbReference type="ARBA" id="ARBA00023163"/>
    </source>
</evidence>
<dbReference type="PANTHER" id="PTHR33154:SF12">
    <property type="entry name" value="TRANSCRIPTIONAL REGULATORY PROTEIN"/>
    <property type="match status" value="1"/>
</dbReference>
<reference evidence="5 6" key="1">
    <citation type="submission" date="2019-05" db="EMBL/GenBank/DDBJ databases">
        <title>Pseudomonas sp. SC006 isolated from lettuce that can produce HBGAs.</title>
        <authorList>
            <person name="Wang D."/>
            <person name="Liao N."/>
            <person name="Liu D."/>
            <person name="Zhang Z."/>
            <person name="Zou S."/>
        </authorList>
    </citation>
    <scope>NUCLEOTIDE SEQUENCE [LARGE SCALE GENOMIC DNA]</scope>
    <source>
        <strain evidence="5 6">SC006</strain>
    </source>
</reference>
<organism evidence="5 6">
    <name type="scientific">Pseudomonas mosselii</name>
    <dbReference type="NCBI Taxonomy" id="78327"/>
    <lineage>
        <taxon>Bacteria</taxon>
        <taxon>Pseudomonadati</taxon>
        <taxon>Pseudomonadota</taxon>
        <taxon>Gammaproteobacteria</taxon>
        <taxon>Pseudomonadales</taxon>
        <taxon>Pseudomonadaceae</taxon>
        <taxon>Pseudomonas</taxon>
    </lineage>
</organism>